<keyword evidence="2" id="KW-1185">Reference proteome</keyword>
<evidence type="ECO:0000313" key="1">
    <source>
        <dbReference type="EMBL" id="EEZ61351.1"/>
    </source>
</evidence>
<protein>
    <submittedName>
        <fullName evidence="1">Uncharacterized protein</fullName>
    </submittedName>
</protein>
<accession>D0WFT8</accession>
<organism evidence="1 2">
    <name type="scientific">Slackia exigua (strain ATCC 700122 / DSM 15923 / CIP 105133 / JCM 11022 / KCTC 5966 / S-7)</name>
    <dbReference type="NCBI Taxonomy" id="649764"/>
    <lineage>
        <taxon>Bacteria</taxon>
        <taxon>Bacillati</taxon>
        <taxon>Actinomycetota</taxon>
        <taxon>Coriobacteriia</taxon>
        <taxon>Eggerthellales</taxon>
        <taxon>Eggerthellaceae</taxon>
        <taxon>Slackia</taxon>
    </lineage>
</organism>
<sequence length="42" mass="4215">MRDAAASSAAFVASGDDMPGRGGRIASVDGTSRAASAVEWCR</sequence>
<gene>
    <name evidence="1" type="ORF">HMPREF0762_00688</name>
</gene>
<dbReference type="AlphaFoldDB" id="D0WFT8"/>
<comment type="caution">
    <text evidence="1">The sequence shown here is derived from an EMBL/GenBank/DDBJ whole genome shotgun (WGS) entry which is preliminary data.</text>
</comment>
<reference evidence="1" key="1">
    <citation type="submission" date="2009-10" db="EMBL/GenBank/DDBJ databases">
        <authorList>
            <person name="Weinstock G."/>
            <person name="Sodergren E."/>
            <person name="Clifton S."/>
            <person name="Fulton L."/>
            <person name="Fulton B."/>
            <person name="Courtney L."/>
            <person name="Fronick C."/>
            <person name="Harrison M."/>
            <person name="Strong C."/>
            <person name="Farmer C."/>
            <person name="Delahaunty K."/>
            <person name="Markovic C."/>
            <person name="Hall O."/>
            <person name="Minx P."/>
            <person name="Tomlinson C."/>
            <person name="Mitreva M."/>
            <person name="Nelson J."/>
            <person name="Hou S."/>
            <person name="Wollam A."/>
            <person name="Pepin K.H."/>
            <person name="Johnson M."/>
            <person name="Bhonagiri V."/>
            <person name="Nash W.E."/>
            <person name="Warren W."/>
            <person name="Chinwalla A."/>
            <person name="Mardis E.R."/>
            <person name="Wilson R.K."/>
        </authorList>
    </citation>
    <scope>NUCLEOTIDE SEQUENCE [LARGE SCALE GENOMIC DNA]</scope>
    <source>
        <strain evidence="1">ATCC 700122</strain>
    </source>
</reference>
<name>D0WFT8_SLAES</name>
<dbReference type="STRING" id="649764.HMPREF0762_00688"/>
<dbReference type="HOGENOM" id="CLU_3257930_0_0_11"/>
<evidence type="ECO:0000313" key="2">
    <source>
        <dbReference type="Proteomes" id="UP000006001"/>
    </source>
</evidence>
<proteinExistence type="predicted"/>
<dbReference type="Proteomes" id="UP000006001">
    <property type="component" value="Unassembled WGS sequence"/>
</dbReference>
<dbReference type="EMBL" id="ACUX02000006">
    <property type="protein sequence ID" value="EEZ61351.1"/>
    <property type="molecule type" value="Genomic_DNA"/>
</dbReference>